<protein>
    <submittedName>
        <fullName evidence="5">Uncharacterized protein</fullName>
    </submittedName>
</protein>
<evidence type="ECO:0000256" key="3">
    <source>
        <dbReference type="SAM" id="MobiDB-lite"/>
    </source>
</evidence>
<feature type="compositionally biased region" description="Low complexity" evidence="3">
    <location>
        <begin position="102"/>
        <end position="116"/>
    </location>
</feature>
<dbReference type="InterPro" id="IPR005398">
    <property type="entry name" value="Tubby_N"/>
</dbReference>
<feature type="transmembrane region" description="Helical" evidence="4">
    <location>
        <begin position="24"/>
        <end position="42"/>
    </location>
</feature>
<accession>A0A3A3Z120</accession>
<gene>
    <name evidence="5" type="ORF">D5H78_03025</name>
</gene>
<keyword evidence="4" id="KW-1133">Transmembrane helix</keyword>
<dbReference type="RefSeq" id="WP_119948877.1">
    <property type="nucleotide sequence ID" value="NZ_QZEZ01000001.1"/>
</dbReference>
<evidence type="ECO:0000256" key="4">
    <source>
        <dbReference type="SAM" id="Phobius"/>
    </source>
</evidence>
<keyword evidence="6" id="KW-1185">Reference proteome</keyword>
<evidence type="ECO:0000256" key="2">
    <source>
        <dbReference type="ARBA" id="ARBA00022490"/>
    </source>
</evidence>
<keyword evidence="4" id="KW-0472">Membrane</keyword>
<dbReference type="PRINTS" id="PR01574">
    <property type="entry name" value="TUBBYPROTEIN"/>
</dbReference>
<reference evidence="5 6" key="1">
    <citation type="submission" date="2018-09" db="EMBL/GenBank/DDBJ databases">
        <title>YIM 75000 draft genome.</title>
        <authorList>
            <person name="Tang S."/>
            <person name="Feng Y."/>
        </authorList>
    </citation>
    <scope>NUCLEOTIDE SEQUENCE [LARGE SCALE GENOMIC DNA]</scope>
    <source>
        <strain evidence="5 6">YIM 75000</strain>
    </source>
</reference>
<comment type="caution">
    <text evidence="5">The sequence shown here is derived from an EMBL/GenBank/DDBJ whole genome shotgun (WGS) entry which is preliminary data.</text>
</comment>
<evidence type="ECO:0000256" key="1">
    <source>
        <dbReference type="ARBA" id="ARBA00004496"/>
    </source>
</evidence>
<organism evidence="5 6">
    <name type="scientific">Vallicoccus soli</name>
    <dbReference type="NCBI Taxonomy" id="2339232"/>
    <lineage>
        <taxon>Bacteria</taxon>
        <taxon>Bacillati</taxon>
        <taxon>Actinomycetota</taxon>
        <taxon>Actinomycetes</taxon>
        <taxon>Motilibacterales</taxon>
        <taxon>Vallicoccaceae</taxon>
        <taxon>Vallicoccus</taxon>
    </lineage>
</organism>
<proteinExistence type="predicted"/>
<name>A0A3A3Z120_9ACTN</name>
<feature type="region of interest" description="Disordered" evidence="3">
    <location>
        <begin position="82"/>
        <end position="125"/>
    </location>
</feature>
<comment type="subcellular location">
    <subcellularLocation>
        <location evidence="1">Cytoplasm</location>
    </subcellularLocation>
</comment>
<evidence type="ECO:0000313" key="6">
    <source>
        <dbReference type="Proteomes" id="UP000265614"/>
    </source>
</evidence>
<keyword evidence="4" id="KW-0812">Transmembrane</keyword>
<dbReference type="EMBL" id="QZEZ01000001">
    <property type="protein sequence ID" value="RJK97950.1"/>
    <property type="molecule type" value="Genomic_DNA"/>
</dbReference>
<sequence>MLLAVPTPATTPTPAVDEYDVTPGLLGFLVIVAVGLALWVLLRSMSRHLGRIDVPHDERPRARRGLASRAYAPVVADRGVAPVRYDRAPDAADGGPGRGAGDDPAGPAGSLPDPGAADGGGRRGA</sequence>
<dbReference type="AlphaFoldDB" id="A0A3A3Z120"/>
<dbReference type="Proteomes" id="UP000265614">
    <property type="component" value="Unassembled WGS sequence"/>
</dbReference>
<dbReference type="GO" id="GO:0005737">
    <property type="term" value="C:cytoplasm"/>
    <property type="evidence" value="ECO:0007669"/>
    <property type="project" value="UniProtKB-SubCell"/>
</dbReference>
<keyword evidence="2" id="KW-0963">Cytoplasm</keyword>
<evidence type="ECO:0000313" key="5">
    <source>
        <dbReference type="EMBL" id="RJK97950.1"/>
    </source>
</evidence>
<dbReference type="OrthoDB" id="3830620at2"/>